<evidence type="ECO:0000256" key="3">
    <source>
        <dbReference type="ARBA" id="ARBA00023163"/>
    </source>
</evidence>
<evidence type="ECO:0000313" key="6">
    <source>
        <dbReference type="Proteomes" id="UP000286701"/>
    </source>
</evidence>
<dbReference type="Pfam" id="PF00532">
    <property type="entry name" value="Peripla_BP_1"/>
    <property type="match status" value="1"/>
</dbReference>
<keyword evidence="6" id="KW-1185">Reference proteome</keyword>
<dbReference type="RefSeq" id="WP_128533532.1">
    <property type="nucleotide sequence ID" value="NZ_SBIW01000003.1"/>
</dbReference>
<feature type="domain" description="HTH lacI-type" evidence="4">
    <location>
        <begin position="5"/>
        <end position="59"/>
    </location>
</feature>
<dbReference type="Proteomes" id="UP000286701">
    <property type="component" value="Unassembled WGS sequence"/>
</dbReference>
<dbReference type="Pfam" id="PF00356">
    <property type="entry name" value="LacI"/>
    <property type="match status" value="1"/>
</dbReference>
<dbReference type="PANTHER" id="PTHR30146">
    <property type="entry name" value="LACI-RELATED TRANSCRIPTIONAL REPRESSOR"/>
    <property type="match status" value="1"/>
</dbReference>
<keyword evidence="2" id="KW-0238">DNA-binding</keyword>
<reference evidence="5 6" key="1">
    <citation type="submission" date="2019-01" db="EMBL/GenBank/DDBJ databases">
        <title>Mucilaginibacter antarcticum sp. nov., isolated from antarctic soil.</title>
        <authorList>
            <person name="Yan Y.-Q."/>
            <person name="Du Z.-J."/>
        </authorList>
    </citation>
    <scope>NUCLEOTIDE SEQUENCE [LARGE SCALE GENOMIC DNA]</scope>
    <source>
        <strain evidence="5 6">F01003</strain>
    </source>
</reference>
<evidence type="ECO:0000259" key="4">
    <source>
        <dbReference type="PROSITE" id="PS50932"/>
    </source>
</evidence>
<keyword evidence="3" id="KW-0804">Transcription</keyword>
<protein>
    <submittedName>
        <fullName evidence="5">LacI family transcriptional regulator</fullName>
    </submittedName>
</protein>
<evidence type="ECO:0000256" key="2">
    <source>
        <dbReference type="ARBA" id="ARBA00023125"/>
    </source>
</evidence>
<dbReference type="OrthoDB" id="9803256at2"/>
<dbReference type="SUPFAM" id="SSF53822">
    <property type="entry name" value="Periplasmic binding protein-like I"/>
    <property type="match status" value="1"/>
</dbReference>
<dbReference type="InterPro" id="IPR000843">
    <property type="entry name" value="HTH_LacI"/>
</dbReference>
<evidence type="ECO:0000313" key="5">
    <source>
        <dbReference type="EMBL" id="RWY54097.1"/>
    </source>
</evidence>
<proteinExistence type="predicted"/>
<accession>A0A444MR50</accession>
<dbReference type="PANTHER" id="PTHR30146:SF109">
    <property type="entry name" value="HTH-TYPE TRANSCRIPTIONAL REGULATOR GALS"/>
    <property type="match status" value="1"/>
</dbReference>
<keyword evidence="1" id="KW-0805">Transcription regulation</keyword>
<dbReference type="AlphaFoldDB" id="A0A444MR50"/>
<gene>
    <name evidence="5" type="ORF">EPL05_08620</name>
</gene>
<name>A0A444MR50_9SPHI</name>
<dbReference type="CDD" id="cd01392">
    <property type="entry name" value="HTH_LacI"/>
    <property type="match status" value="1"/>
</dbReference>
<dbReference type="InterPro" id="IPR028082">
    <property type="entry name" value="Peripla_BP_I"/>
</dbReference>
<sequence>MYKPATIKDIALALKLSPSTVSRALRDEYEISAGTKKIVVDYAKSVNYKSNPNAVSLKNRRSYSIGIVVPELANSFFSQAIAGIESIAYEKGYHTIITQTHDSSERELINVDHLANRSVDGLLISMSSGTADYTFLQRLHQDGLPIVFFDRIIAEIDTFKVTSDNFNASYEATLSLIKSGCKKIALLANAPRLSITNERFAGYQKALLENDIPLRPDLIRNCLKGGSDDQEVEDAVNELLSVRDKPDAIFITSDRISISCIRALKKLKFDPQEIMVLGFSNSDVVDLLQPELSYIRQKAFEMGEIAVNMLLKLIESKYPITEFETRILGTELHSIKQQR</sequence>
<dbReference type="Gene3D" id="3.40.50.2300">
    <property type="match status" value="2"/>
</dbReference>
<dbReference type="InterPro" id="IPR001761">
    <property type="entry name" value="Peripla_BP/Lac1_sug-bd_dom"/>
</dbReference>
<dbReference type="Gene3D" id="1.10.260.40">
    <property type="entry name" value="lambda repressor-like DNA-binding domains"/>
    <property type="match status" value="1"/>
</dbReference>
<organism evidence="5 6">
    <name type="scientific">Mucilaginibacter gilvus</name>
    <dbReference type="NCBI Taxonomy" id="2305909"/>
    <lineage>
        <taxon>Bacteria</taxon>
        <taxon>Pseudomonadati</taxon>
        <taxon>Bacteroidota</taxon>
        <taxon>Sphingobacteriia</taxon>
        <taxon>Sphingobacteriales</taxon>
        <taxon>Sphingobacteriaceae</taxon>
        <taxon>Mucilaginibacter</taxon>
    </lineage>
</organism>
<dbReference type="InterPro" id="IPR010982">
    <property type="entry name" value="Lambda_DNA-bd_dom_sf"/>
</dbReference>
<dbReference type="SMART" id="SM00354">
    <property type="entry name" value="HTH_LACI"/>
    <property type="match status" value="1"/>
</dbReference>
<dbReference type="PROSITE" id="PS50932">
    <property type="entry name" value="HTH_LACI_2"/>
    <property type="match status" value="1"/>
</dbReference>
<dbReference type="CDD" id="cd06267">
    <property type="entry name" value="PBP1_LacI_sugar_binding-like"/>
    <property type="match status" value="1"/>
</dbReference>
<evidence type="ECO:0000256" key="1">
    <source>
        <dbReference type="ARBA" id="ARBA00023015"/>
    </source>
</evidence>
<dbReference type="GO" id="GO:0000976">
    <property type="term" value="F:transcription cis-regulatory region binding"/>
    <property type="evidence" value="ECO:0007669"/>
    <property type="project" value="TreeGrafter"/>
</dbReference>
<comment type="caution">
    <text evidence="5">The sequence shown here is derived from an EMBL/GenBank/DDBJ whole genome shotgun (WGS) entry which is preliminary data.</text>
</comment>
<dbReference type="GO" id="GO:0003700">
    <property type="term" value="F:DNA-binding transcription factor activity"/>
    <property type="evidence" value="ECO:0007669"/>
    <property type="project" value="TreeGrafter"/>
</dbReference>
<dbReference type="SUPFAM" id="SSF47413">
    <property type="entry name" value="lambda repressor-like DNA-binding domains"/>
    <property type="match status" value="1"/>
</dbReference>
<dbReference type="EMBL" id="SBIW01000003">
    <property type="protein sequence ID" value="RWY54097.1"/>
    <property type="molecule type" value="Genomic_DNA"/>
</dbReference>